<comment type="caution">
    <text evidence="3">The sequence shown here is derived from an EMBL/GenBank/DDBJ whole genome shotgun (WGS) entry which is preliminary data.</text>
</comment>
<sequence>MGIVNMFPTAAGIVLAAACLSSVTAASACNNNSSSSSSNSTRAAVPSAVLPQGTIRGFRDASCNSVFLGVPFAGTTGGGNRWRPPQDLPRSNRTFAATSYGPTCPQAISGDLFSQQGEDCLNLNIWAPSTGGENLPVFVYMYGGAMVTGSSSNPHIQGSNFARKGVVYVNFNTRESVFASPHSAELTEEAAGTAGTAGAAGAARGSQNFGILDVEKALDWVRENIRAFGGDPEHVVFGGHSSGGVHVDHYLWNHPDSWLKGAVQMSANAVSGPAFAPVNEALDAVAAEVGCPKAAEGGQLDCLREVDVYAFQTADFNSTSNTWFAPIVDNVTRHADYAARLAAGQYASHVPLLTGTSDGEGTIFSLVYGAENGDFGSWINTFDADSAHVEDDVLLGAYNASDFGSEALRSGAQYGDARFNCAVDYLLDLRSAVQDTWVYRFFGAYDNVVGVPGTAPTHGTEVSFFHGGNECFASLANVTGAQQALADSIHDWFVRWIKDPAAGPVGWAKTSPDSSGALVKLGVPGDELSVIPGSRGEYNSRCQSVYRPAFPKYPVVQSVAGIL</sequence>
<dbReference type="STRING" id="1306861.A0A4U6XIL5"/>
<dbReference type="Pfam" id="PF00135">
    <property type="entry name" value="COesterase"/>
    <property type="match status" value="1"/>
</dbReference>
<reference evidence="3 4" key="1">
    <citation type="journal article" date="2019" name="PLoS ONE">
        <title>Comparative genome analysis indicates high evolutionary potential of pathogenicity genes in Colletotrichum tanaceti.</title>
        <authorList>
            <person name="Lelwala R.V."/>
            <person name="Korhonen P.K."/>
            <person name="Young N.D."/>
            <person name="Scott J.B."/>
            <person name="Ades P.A."/>
            <person name="Gasser R.B."/>
            <person name="Taylor P.W.J."/>
        </authorList>
    </citation>
    <scope>NUCLEOTIDE SEQUENCE [LARGE SCALE GENOMIC DNA]</scope>
    <source>
        <strain evidence="3">BRIP57314</strain>
    </source>
</reference>
<dbReference type="SUPFAM" id="SSF53474">
    <property type="entry name" value="alpha/beta-Hydrolases"/>
    <property type="match status" value="1"/>
</dbReference>
<dbReference type="AlphaFoldDB" id="A0A4U6XIL5"/>
<evidence type="ECO:0000313" key="3">
    <source>
        <dbReference type="EMBL" id="TKW53937.1"/>
    </source>
</evidence>
<accession>A0A4U6XIL5</accession>
<feature type="chain" id="PRO_5020717669" evidence="1">
    <location>
        <begin position="26"/>
        <end position="563"/>
    </location>
</feature>
<dbReference type="InterPro" id="IPR002018">
    <property type="entry name" value="CarbesteraseB"/>
</dbReference>
<keyword evidence="4" id="KW-1185">Reference proteome</keyword>
<feature type="signal peptide" evidence="1">
    <location>
        <begin position="1"/>
        <end position="25"/>
    </location>
</feature>
<feature type="domain" description="Carboxylesterase type B" evidence="2">
    <location>
        <begin position="48"/>
        <end position="510"/>
    </location>
</feature>
<protein>
    <submittedName>
        <fullName evidence="3">Para-nitrobenzyl esterase</fullName>
    </submittedName>
</protein>
<evidence type="ECO:0000256" key="1">
    <source>
        <dbReference type="SAM" id="SignalP"/>
    </source>
</evidence>
<dbReference type="InterPro" id="IPR029058">
    <property type="entry name" value="AB_hydrolase_fold"/>
</dbReference>
<evidence type="ECO:0000259" key="2">
    <source>
        <dbReference type="Pfam" id="PF00135"/>
    </source>
</evidence>
<keyword evidence="1" id="KW-0732">Signal</keyword>
<dbReference type="PANTHER" id="PTHR11559">
    <property type="entry name" value="CARBOXYLESTERASE"/>
    <property type="match status" value="1"/>
</dbReference>
<gene>
    <name evidence="3" type="primary">pnbA</name>
    <name evidence="3" type="ORF">CTA1_2837</name>
</gene>
<dbReference type="EMBL" id="PJEX01000161">
    <property type="protein sequence ID" value="TKW53937.1"/>
    <property type="molecule type" value="Genomic_DNA"/>
</dbReference>
<organism evidence="3 4">
    <name type="scientific">Colletotrichum tanaceti</name>
    <dbReference type="NCBI Taxonomy" id="1306861"/>
    <lineage>
        <taxon>Eukaryota</taxon>
        <taxon>Fungi</taxon>
        <taxon>Dikarya</taxon>
        <taxon>Ascomycota</taxon>
        <taxon>Pezizomycotina</taxon>
        <taxon>Sordariomycetes</taxon>
        <taxon>Hypocreomycetidae</taxon>
        <taxon>Glomerellales</taxon>
        <taxon>Glomerellaceae</taxon>
        <taxon>Colletotrichum</taxon>
        <taxon>Colletotrichum destructivum species complex</taxon>
    </lineage>
</organism>
<proteinExistence type="predicted"/>
<dbReference type="Gene3D" id="3.40.50.1820">
    <property type="entry name" value="alpha/beta hydrolase"/>
    <property type="match status" value="1"/>
</dbReference>
<dbReference type="InterPro" id="IPR050309">
    <property type="entry name" value="Type-B_Carboxylest/Lipase"/>
</dbReference>
<evidence type="ECO:0000313" key="4">
    <source>
        <dbReference type="Proteomes" id="UP000310108"/>
    </source>
</evidence>
<dbReference type="Proteomes" id="UP000310108">
    <property type="component" value="Unassembled WGS sequence"/>
</dbReference>
<name>A0A4U6XIL5_9PEZI</name>